<evidence type="ECO:0000313" key="3">
    <source>
        <dbReference type="Proteomes" id="UP000832097"/>
    </source>
</evidence>
<dbReference type="EMBL" id="CP094528">
    <property type="protein sequence ID" value="UOE43534.1"/>
    <property type="molecule type" value="Genomic_DNA"/>
</dbReference>
<keyword evidence="3" id="KW-1185">Reference proteome</keyword>
<accession>A0ABY4BWL0</accession>
<name>A0ABY4BWL0_9MICO</name>
<dbReference type="Proteomes" id="UP000832097">
    <property type="component" value="Chromosome"/>
</dbReference>
<evidence type="ECO:0000256" key="1">
    <source>
        <dbReference type="SAM" id="MobiDB-lite"/>
    </source>
</evidence>
<evidence type="ECO:0000313" key="2">
    <source>
        <dbReference type="EMBL" id="UOE43534.1"/>
    </source>
</evidence>
<sequence length="60" mass="7109">MYHTSDLMVLHLHESLLERSERELEIRRRIAERDEEEGGAAGRGALRHRRAHRVPRLALR</sequence>
<protein>
    <submittedName>
        <fullName evidence="2">Uncharacterized protein</fullName>
    </submittedName>
</protein>
<feature type="region of interest" description="Disordered" evidence="1">
    <location>
        <begin position="31"/>
        <end position="60"/>
    </location>
</feature>
<feature type="compositionally biased region" description="Basic residues" evidence="1">
    <location>
        <begin position="45"/>
        <end position="60"/>
    </location>
</feature>
<reference evidence="2 3" key="1">
    <citation type="submission" date="2022-03" db="EMBL/GenBank/DDBJ databases">
        <title>Mucilaginibacter sp. isolated from the gut of Protaetia brevitarsis seulensis larvae.</title>
        <authorList>
            <person name="Won M."/>
            <person name="Kim S.-J."/>
            <person name="Kwon S.-W."/>
        </authorList>
    </citation>
    <scope>NUCLEOTIDE SEQUENCE [LARGE SCALE GENOMIC DNA]</scope>
    <source>
        <strain evidence="2 3">CFWR-12</strain>
    </source>
</reference>
<proteinExistence type="predicted"/>
<organism evidence="2 3">
    <name type="scientific">Agromyces larvae</name>
    <dbReference type="NCBI Taxonomy" id="2929802"/>
    <lineage>
        <taxon>Bacteria</taxon>
        <taxon>Bacillati</taxon>
        <taxon>Actinomycetota</taxon>
        <taxon>Actinomycetes</taxon>
        <taxon>Micrococcales</taxon>
        <taxon>Microbacteriaceae</taxon>
        <taxon>Agromyces</taxon>
    </lineage>
</organism>
<gene>
    <name evidence="2" type="ORF">MTO99_15335</name>
</gene>
<dbReference type="RefSeq" id="WP_243554601.1">
    <property type="nucleotide sequence ID" value="NZ_CP094528.1"/>
</dbReference>